<feature type="domain" description="DUF6434" evidence="1">
    <location>
        <begin position="32"/>
        <end position="95"/>
    </location>
</feature>
<evidence type="ECO:0000313" key="2">
    <source>
        <dbReference type="EMBL" id="WFR77219.1"/>
    </source>
</evidence>
<proteinExistence type="predicted"/>
<reference evidence="2 3" key="1">
    <citation type="submission" date="2023-04" db="EMBL/GenBank/DDBJ databases">
        <title>Nanopore sequencing of Janthinobacterium from water.</title>
        <authorList>
            <person name="Ciuchcinski K."/>
            <person name="Rokowska A."/>
            <person name="Dziewit L."/>
        </authorList>
    </citation>
    <scope>NUCLEOTIDE SEQUENCE [LARGE SCALE GENOMIC DNA]</scope>
    <source>
        <strain evidence="2 3">DEMB2</strain>
    </source>
</reference>
<keyword evidence="3" id="KW-1185">Reference proteome</keyword>
<name>A0ABY8HX89_9BURK</name>
<gene>
    <name evidence="2" type="ORF">P9875_15960</name>
</gene>
<accession>A0ABY8HX89</accession>
<dbReference type="EMBL" id="CP121464">
    <property type="protein sequence ID" value="WFR77219.1"/>
    <property type="molecule type" value="Genomic_DNA"/>
</dbReference>
<dbReference type="RefSeq" id="WP_278315894.1">
    <property type="nucleotide sequence ID" value="NZ_CP121464.1"/>
</dbReference>
<organism evidence="2 3">
    <name type="scientific">Janthinobacterium rivuli</name>
    <dbReference type="NCBI Taxonomy" id="2751478"/>
    <lineage>
        <taxon>Bacteria</taxon>
        <taxon>Pseudomonadati</taxon>
        <taxon>Pseudomonadota</taxon>
        <taxon>Betaproteobacteria</taxon>
        <taxon>Burkholderiales</taxon>
        <taxon>Oxalobacteraceae</taxon>
        <taxon>Janthinobacterium</taxon>
    </lineage>
</organism>
<dbReference type="InterPro" id="IPR045492">
    <property type="entry name" value="DUF6434"/>
</dbReference>
<dbReference type="Pfam" id="PF20026">
    <property type="entry name" value="DUF6434"/>
    <property type="match status" value="1"/>
</dbReference>
<protein>
    <submittedName>
        <fullName evidence="2">DUF6434 domain-containing protein</fullName>
    </submittedName>
</protein>
<evidence type="ECO:0000313" key="3">
    <source>
        <dbReference type="Proteomes" id="UP001219584"/>
    </source>
</evidence>
<dbReference type="Proteomes" id="UP001219584">
    <property type="component" value="Chromosome"/>
</dbReference>
<sequence>MMLAYNAVSSHLSVGIQLALYVGITKEHSMDFDWHGGVITRQTSVDARYKNTQNVRRFLLDQCGPGFRLDRDLMAWIRDGVAKTMGDVADEWTRRHNQAGDA</sequence>
<evidence type="ECO:0000259" key="1">
    <source>
        <dbReference type="Pfam" id="PF20026"/>
    </source>
</evidence>